<dbReference type="PANTHER" id="PTHR31915:SF6">
    <property type="entry name" value="SKICH DOMAIN-CONTAINING PROTEIN"/>
    <property type="match status" value="1"/>
</dbReference>
<feature type="region of interest" description="Disordered" evidence="2">
    <location>
        <begin position="830"/>
        <end position="868"/>
    </location>
</feature>
<dbReference type="InterPro" id="IPR010090">
    <property type="entry name" value="Phage_tape_meas"/>
</dbReference>
<keyword evidence="3" id="KW-0812">Transmembrane</keyword>
<evidence type="ECO:0000313" key="4">
    <source>
        <dbReference type="EMBL" id="SSZ47116.1"/>
    </source>
</evidence>
<evidence type="ECO:0000256" key="1">
    <source>
        <dbReference type="SAM" id="Coils"/>
    </source>
</evidence>
<protein>
    <submittedName>
        <fullName evidence="4">Phage tail tape measure protein, TP901 family, core region</fullName>
    </submittedName>
</protein>
<feature type="compositionally biased region" description="Basic and acidic residues" evidence="2">
    <location>
        <begin position="845"/>
        <end position="862"/>
    </location>
</feature>
<dbReference type="InterPro" id="IPR051002">
    <property type="entry name" value="UBA_autophagy_assoc_protein"/>
</dbReference>
<dbReference type="RefSeq" id="WP_002686475.1">
    <property type="nucleotide sequence ID" value="NZ_UFTJ01000001.1"/>
</dbReference>
<keyword evidence="3" id="KW-0472">Membrane</keyword>
<keyword evidence="3" id="KW-1133">Transmembrane helix</keyword>
<dbReference type="Gene3D" id="1.10.287.1490">
    <property type="match status" value="1"/>
</dbReference>
<evidence type="ECO:0000256" key="3">
    <source>
        <dbReference type="SAM" id="Phobius"/>
    </source>
</evidence>
<organism evidence="4 5">
    <name type="scientific">Bergeyella zoohelcum</name>
    <dbReference type="NCBI Taxonomy" id="1015"/>
    <lineage>
        <taxon>Bacteria</taxon>
        <taxon>Pseudomonadati</taxon>
        <taxon>Bacteroidota</taxon>
        <taxon>Flavobacteriia</taxon>
        <taxon>Flavobacteriales</taxon>
        <taxon>Weeksellaceae</taxon>
        <taxon>Bergeyella</taxon>
    </lineage>
</organism>
<feature type="coiled-coil region" evidence="1">
    <location>
        <begin position="785"/>
        <end position="812"/>
    </location>
</feature>
<dbReference type="PANTHER" id="PTHR31915">
    <property type="entry name" value="SKICH DOMAIN-CONTAINING PROTEIN"/>
    <property type="match status" value="1"/>
</dbReference>
<feature type="transmembrane region" description="Helical" evidence="3">
    <location>
        <begin position="596"/>
        <end position="616"/>
    </location>
</feature>
<dbReference type="NCBIfam" id="TIGR01760">
    <property type="entry name" value="tape_meas_TP901"/>
    <property type="match status" value="1"/>
</dbReference>
<proteinExistence type="predicted"/>
<feature type="coiled-coil region" evidence="1">
    <location>
        <begin position="980"/>
        <end position="1101"/>
    </location>
</feature>
<dbReference type="EMBL" id="UFTJ01000001">
    <property type="protein sequence ID" value="SSZ47116.1"/>
    <property type="molecule type" value="Genomic_DNA"/>
</dbReference>
<accession>A0A376BZQ9</accession>
<feature type="compositionally biased region" description="Polar residues" evidence="2">
    <location>
        <begin position="830"/>
        <end position="841"/>
    </location>
</feature>
<sequence>MAKEINTKIVLSINSKEIDGSFDGLKKTVKKFSDELRKLKPGTKEFIDKAAELKEVKEHFEKVKKEIDFVNGKTKEAKNSIYSYRNEIKQLTTELNKTEVGTVKFKQLSNQINSLKEKLNEAQTATKGLQVVVEETGTKSNRVFSFLRNSLFRLGDVAVGIFQTQVIGGFHNQLSKTTTELLKVSDAMADVQKTTGMALSEVKELWDEFDNFNTRTKKIDLLKIAEEGGRLNVPKEQMAAFVQEIDKVFVALGDSYEGGLQQIVGDIGKMKNLFKETNEQDYATAINGIGSALNELAANGVASEKNIAGFTLRVGALPDALKPSIDKVLGLGAAFEESGVDAQIAASGYSNFVKVAGENLQSFAYSMNISYAEAQKLFNENPEEFFLRFAEGMRGVPAEQTAKIFDSLKIGTLEVQKAVGAAANRTDEFRAAMARAGVAMEDANSLNDEFNKKNNNAAAIWEKIKNTISDTFTKTQVLEWFEVAIGVLGWFTGVTKEAGDGVTEFKNRLIVFSKIIITVITSLLSYKLALTVIALASKNVTQQTILYNLVVKTQTGITKVAKGVTYLFAAAKAKLTGNTIRATAAMRAFNIALKSNPWGVIASAVITLGTAFYAFYENTEKVTVKVKELRREQKLSADEQKAINKQMAHDVSELKNKVDPLVRILNDKNKSLIERKKAYQSLIQISPDFIGTVDKEYMATMRLGTAYGKLIDKIGTLAKKRAIESLTSEKHEELIKLEAENDVLQAEQQENLYKMSGILPGNKWAVVKNIPKLKPEEENKLINRNKEIDIKLNNNRKKIENLNQDIGNLNHTIKTRYADVYDDKKNDIITSNTIAPTSGGKTNRPAKDEASKKEQERKKDLEQSQSALEKARKEEIRIAQNLADEKLKILEENEDSEIKAQETAHHKEITNLKEQGNEMIKTIHELDEKLKNAKTDEAKKNYEDALNKEWEAVEKHNDLILQSEITHEKKISEIKSKYALQRHKKQVDEKQKEIELAFQKKETEIQNITSLEEAKKALLAQNHLVLTKEELRNIQTLEDAKKALREAAVREILAKEIAVMEEQKAKLKELLSDPKISPEALKKLREELEEVDSVLVRMKGQLQQKKGEDAQKAAQEENQRKKSIDILGFSAKDWEDMWANFDTTEGKIKGVIMATQALSNAFQRFARLQQALNEKEMKTFSKNQDEKKKKLLIQLNRGYISQEEYHKGIQKMEEETAEKKRQIQDRAARAEKAASLMSAIAGTASAVVGALGMKPWTPANFALAGIVGALGAVQVATIAAQPIPEFAEGGFTGLGSGKPDRTGFRPVGIVHENEYVTPKWMLQNPVVADVVDWMESIRTGRINLPKGYADGGHVINKHSNSEDTNNESLFSNHQPQTDYIVELIALLYDVKDFLLYLKENGVEAWMVEDAENGKRIKRTIKKFEKIENKNRIR</sequence>
<dbReference type="Proteomes" id="UP000255515">
    <property type="component" value="Unassembled WGS sequence"/>
</dbReference>
<keyword evidence="1" id="KW-0175">Coiled coil</keyword>
<gene>
    <name evidence="4" type="ORF">NCTC11661_00782</name>
</gene>
<name>A0A376BZQ9_9FLAO</name>
<feature type="transmembrane region" description="Helical" evidence="3">
    <location>
        <begin position="515"/>
        <end position="536"/>
    </location>
</feature>
<evidence type="ECO:0000313" key="5">
    <source>
        <dbReference type="Proteomes" id="UP000255515"/>
    </source>
</evidence>
<evidence type="ECO:0000256" key="2">
    <source>
        <dbReference type="SAM" id="MobiDB-lite"/>
    </source>
</evidence>
<reference evidence="4 5" key="1">
    <citation type="submission" date="2018-06" db="EMBL/GenBank/DDBJ databases">
        <authorList>
            <consortium name="Pathogen Informatics"/>
            <person name="Doyle S."/>
        </authorList>
    </citation>
    <scope>NUCLEOTIDE SEQUENCE [LARGE SCALE GENOMIC DNA]</scope>
    <source>
        <strain evidence="4 5">NCTC11661</strain>
    </source>
</reference>